<dbReference type="EMBL" id="HACA01004393">
    <property type="protein sequence ID" value="CDW21754.1"/>
    <property type="molecule type" value="Transcribed_RNA"/>
</dbReference>
<evidence type="ECO:0000313" key="1">
    <source>
        <dbReference type="EMBL" id="CDW21754.1"/>
    </source>
</evidence>
<dbReference type="AlphaFoldDB" id="A0A0K2T6Q0"/>
<accession>A0A0K2T6Q0</accession>
<name>A0A0K2T6Q0_LEPSM</name>
<proteinExistence type="predicted"/>
<protein>
    <submittedName>
        <fullName evidence="1">Uncharacterized protein</fullName>
    </submittedName>
</protein>
<reference evidence="1" key="1">
    <citation type="submission" date="2014-05" db="EMBL/GenBank/DDBJ databases">
        <authorList>
            <person name="Chronopoulou M."/>
        </authorList>
    </citation>
    <scope>NUCLEOTIDE SEQUENCE</scope>
    <source>
        <tissue evidence="1">Whole organism</tissue>
    </source>
</reference>
<sequence>MALAIDRVDENYFVPGPALVTVEPLFVQYEPKEYWKIFLVTFDAFSLPDSKNV</sequence>
<organism evidence="1">
    <name type="scientific">Lepeophtheirus salmonis</name>
    <name type="common">Salmon louse</name>
    <name type="synonym">Caligus salmonis</name>
    <dbReference type="NCBI Taxonomy" id="72036"/>
    <lineage>
        <taxon>Eukaryota</taxon>
        <taxon>Metazoa</taxon>
        <taxon>Ecdysozoa</taxon>
        <taxon>Arthropoda</taxon>
        <taxon>Crustacea</taxon>
        <taxon>Multicrustacea</taxon>
        <taxon>Hexanauplia</taxon>
        <taxon>Copepoda</taxon>
        <taxon>Siphonostomatoida</taxon>
        <taxon>Caligidae</taxon>
        <taxon>Lepeophtheirus</taxon>
    </lineage>
</organism>